<feature type="transmembrane region" description="Helical" evidence="1">
    <location>
        <begin position="244"/>
        <end position="263"/>
    </location>
</feature>
<feature type="transmembrane region" description="Helical" evidence="1">
    <location>
        <begin position="349"/>
        <end position="371"/>
    </location>
</feature>
<keyword evidence="3" id="KW-1185">Reference proteome</keyword>
<dbReference type="AlphaFoldDB" id="L2GXM8"/>
<organism evidence="2 3">
    <name type="scientific">Vavraia culicis (isolate floridensis)</name>
    <name type="common">Microsporidian parasite</name>
    <dbReference type="NCBI Taxonomy" id="948595"/>
    <lineage>
        <taxon>Eukaryota</taxon>
        <taxon>Fungi</taxon>
        <taxon>Fungi incertae sedis</taxon>
        <taxon>Microsporidia</taxon>
        <taxon>Pleistophoridae</taxon>
        <taxon>Vavraia</taxon>
    </lineage>
</organism>
<dbReference type="OrthoDB" id="10378889at2759"/>
<feature type="transmembrane region" description="Helical" evidence="1">
    <location>
        <begin position="513"/>
        <end position="531"/>
    </location>
</feature>
<evidence type="ECO:0008006" key="4">
    <source>
        <dbReference type="Google" id="ProtNLM"/>
    </source>
</evidence>
<dbReference type="RefSeq" id="XP_008073384.1">
    <property type="nucleotide sequence ID" value="XM_008075193.1"/>
</dbReference>
<dbReference type="GeneID" id="19878252"/>
<evidence type="ECO:0000256" key="1">
    <source>
        <dbReference type="SAM" id="Phobius"/>
    </source>
</evidence>
<keyword evidence="1" id="KW-1133">Transmembrane helix</keyword>
<feature type="transmembrane region" description="Helical" evidence="1">
    <location>
        <begin position="43"/>
        <end position="62"/>
    </location>
</feature>
<feature type="transmembrane region" description="Helical" evidence="1">
    <location>
        <begin position="112"/>
        <end position="132"/>
    </location>
</feature>
<reference evidence="3" key="1">
    <citation type="submission" date="2011-03" db="EMBL/GenBank/DDBJ databases">
        <title>The genome sequence of Vavraia culicis strain floridensis.</title>
        <authorList>
            <consortium name="The Broad Institute Genome Sequencing Platform"/>
            <person name="Cuomo C."/>
            <person name="Becnel J."/>
            <person name="Sanscrainte N."/>
            <person name="Young S.K."/>
            <person name="Zeng Q."/>
            <person name="Gargeya S."/>
            <person name="Fitzgerald M."/>
            <person name="Haas B."/>
            <person name="Abouelleil A."/>
            <person name="Alvarado L."/>
            <person name="Arachchi H.M."/>
            <person name="Berlin A."/>
            <person name="Chapman S.B."/>
            <person name="Gearin G."/>
            <person name="Goldberg J."/>
            <person name="Griggs A."/>
            <person name="Gujja S."/>
            <person name="Hansen M."/>
            <person name="Heiman D."/>
            <person name="Howarth C."/>
            <person name="Larimer J."/>
            <person name="Lui A."/>
            <person name="MacDonald P.J.P."/>
            <person name="McCowen C."/>
            <person name="Montmayeur A."/>
            <person name="Murphy C."/>
            <person name="Neiman D."/>
            <person name="Pearson M."/>
            <person name="Priest M."/>
            <person name="Roberts A."/>
            <person name="Saif S."/>
            <person name="Shea T."/>
            <person name="Sisk P."/>
            <person name="Stolte C."/>
            <person name="Sykes S."/>
            <person name="Wortman J."/>
            <person name="Nusbaum C."/>
            <person name="Birren B."/>
        </authorList>
    </citation>
    <scope>NUCLEOTIDE SEQUENCE [LARGE SCALE GENOMIC DNA]</scope>
    <source>
        <strain evidence="3">floridensis</strain>
    </source>
</reference>
<protein>
    <recommendedName>
        <fullName evidence="4">ADP,ATP carrier protein</fullName>
    </recommendedName>
</protein>
<evidence type="ECO:0000313" key="3">
    <source>
        <dbReference type="Proteomes" id="UP000011081"/>
    </source>
</evidence>
<evidence type="ECO:0000313" key="2">
    <source>
        <dbReference type="EMBL" id="ELA48127.1"/>
    </source>
</evidence>
<dbReference type="EMBL" id="GL877407">
    <property type="protein sequence ID" value="ELA48127.1"/>
    <property type="molecule type" value="Genomic_DNA"/>
</dbReference>
<dbReference type="STRING" id="948595.L2GXM8"/>
<feature type="transmembrane region" description="Helical" evidence="1">
    <location>
        <begin position="443"/>
        <end position="462"/>
    </location>
</feature>
<dbReference type="InParanoid" id="L2GXM8"/>
<keyword evidence="1" id="KW-0472">Membrane</keyword>
<feature type="transmembrane region" description="Helical" evidence="1">
    <location>
        <begin position="176"/>
        <end position="197"/>
    </location>
</feature>
<feature type="transmembrane region" description="Helical" evidence="1">
    <location>
        <begin position="483"/>
        <end position="507"/>
    </location>
</feature>
<feature type="transmembrane region" description="Helical" evidence="1">
    <location>
        <begin position="383"/>
        <end position="407"/>
    </location>
</feature>
<accession>L2GXM8</accession>
<gene>
    <name evidence="2" type="ORF">VCUG_00365</name>
</gene>
<dbReference type="OMA" id="TMIVIFE"/>
<dbReference type="VEuPathDB" id="MicrosporidiaDB:VCUG_00365"/>
<feature type="transmembrane region" description="Helical" evidence="1">
    <location>
        <begin position="82"/>
        <end position="100"/>
    </location>
</feature>
<sequence length="546" mass="61927">MLKRELPPMCRMTTSYLESSAPANSSSTVSYNKTRTRGNKALAMWKVKVCAAMAFVNYLIIYSSRNLLNGLIVSRQGPITKLVSIAFYVQPLSLILSVWIRNLIKKYSIRQLLDYALLIFALHFSAVDFLLVKFRHVLEAGPFYIEDFLSDGKSEYRRVGLLFVALSTVTSCTITVQYTMIVIFEFVVQYVLMFSFFNDLFSQKQFNSFISILCLCDVSGSFFSSVISSIYSGVCSLGLCARETAQTVFFLFMSVLCIVLLYLSRKIQKATQQERVIELDDRFKIQVESSGEGASLTTMGVIDCVMRNCFIRSVSFFVVFFFFINELLYTSLETTICEMKAGTSETLSASVTGTTCIIRGVSSCVILVFLLTSLSQWLVIHRWSFLAYTTPLLSFFSCFIIFGLDIIRAGMKGVSLSSINHCMSFINDANYIFFKDHLESATLVINIAVCILLKIVRVVAFFMSKETLTMMIDRKIRSRLRPIYDGMCPLIGKSLAALTMILCAEAMKVYNVHTFSVFLLIISVLVVWYWARNAKYLCQRYENSFT</sequence>
<dbReference type="HOGENOM" id="CLU_514084_0_0_1"/>
<dbReference type="Proteomes" id="UP000011081">
    <property type="component" value="Unassembled WGS sequence"/>
</dbReference>
<keyword evidence="1" id="KW-0812">Transmembrane</keyword>
<proteinExistence type="predicted"/>
<name>L2GXM8_VAVCU</name>
<feature type="transmembrane region" description="Helical" evidence="1">
    <location>
        <begin position="209"/>
        <end position="232"/>
    </location>
</feature>
<feature type="transmembrane region" description="Helical" evidence="1">
    <location>
        <begin position="309"/>
        <end position="329"/>
    </location>
</feature>